<accession>A0A7I7YGJ6</accession>
<dbReference type="EMBL" id="AP022613">
    <property type="protein sequence ID" value="BBZ40918.1"/>
    <property type="molecule type" value="Genomic_DNA"/>
</dbReference>
<organism evidence="2 3">
    <name type="scientific">Mycobacterium conspicuum</name>
    <dbReference type="NCBI Taxonomy" id="44010"/>
    <lineage>
        <taxon>Bacteria</taxon>
        <taxon>Bacillati</taxon>
        <taxon>Actinomycetota</taxon>
        <taxon>Actinomycetes</taxon>
        <taxon>Mycobacteriales</taxon>
        <taxon>Mycobacteriaceae</taxon>
        <taxon>Mycobacterium</taxon>
    </lineage>
</organism>
<keyword evidence="3" id="KW-1185">Reference proteome</keyword>
<sequence length="102" mass="11115">MHLATQAGSASARPRDSNRKCPFRIAEPHLFRAGGEPERPKAMPLFRRGVVAIRPGSGNELRDNRPLVAIVGGPEERALCSPWGVADVPECGLRFERQAADD</sequence>
<evidence type="ECO:0000256" key="1">
    <source>
        <dbReference type="SAM" id="MobiDB-lite"/>
    </source>
</evidence>
<dbReference type="Proteomes" id="UP000467385">
    <property type="component" value="Chromosome"/>
</dbReference>
<reference evidence="2 3" key="1">
    <citation type="journal article" date="2019" name="Emerg. Microbes Infect.">
        <title>Comprehensive subspecies identification of 175 nontuberculous mycobacteria species based on 7547 genomic profiles.</title>
        <authorList>
            <person name="Matsumoto Y."/>
            <person name="Kinjo T."/>
            <person name="Motooka D."/>
            <person name="Nabeya D."/>
            <person name="Jung N."/>
            <person name="Uechi K."/>
            <person name="Horii T."/>
            <person name="Iida T."/>
            <person name="Fujita J."/>
            <person name="Nakamura S."/>
        </authorList>
    </citation>
    <scope>NUCLEOTIDE SEQUENCE [LARGE SCALE GENOMIC DNA]</scope>
    <source>
        <strain evidence="2 3">JCM 14738</strain>
    </source>
</reference>
<evidence type="ECO:0000313" key="3">
    <source>
        <dbReference type="Proteomes" id="UP000467385"/>
    </source>
</evidence>
<proteinExistence type="predicted"/>
<dbReference type="AlphaFoldDB" id="A0A7I7YGJ6"/>
<protein>
    <submittedName>
        <fullName evidence="2">Uncharacterized protein</fullName>
    </submittedName>
</protein>
<evidence type="ECO:0000313" key="2">
    <source>
        <dbReference type="EMBL" id="BBZ40918.1"/>
    </source>
</evidence>
<name>A0A7I7YGJ6_9MYCO</name>
<gene>
    <name evidence="2" type="ORF">MCNS_39810</name>
</gene>
<feature type="region of interest" description="Disordered" evidence="1">
    <location>
        <begin position="1"/>
        <end position="21"/>
    </location>
</feature>